<gene>
    <name evidence="2" type="ORF">PGTUg99_029792</name>
</gene>
<feature type="compositionally biased region" description="Polar residues" evidence="1">
    <location>
        <begin position="31"/>
        <end position="69"/>
    </location>
</feature>
<comment type="caution">
    <text evidence="2">The sequence shown here is derived from an EMBL/GenBank/DDBJ whole genome shotgun (WGS) entry which is preliminary data.</text>
</comment>
<evidence type="ECO:0000313" key="2">
    <source>
        <dbReference type="EMBL" id="KAA1102360.1"/>
    </source>
</evidence>
<feature type="compositionally biased region" description="Basic and acidic residues" evidence="1">
    <location>
        <begin position="70"/>
        <end position="90"/>
    </location>
</feature>
<evidence type="ECO:0000313" key="3">
    <source>
        <dbReference type="Proteomes" id="UP000325313"/>
    </source>
</evidence>
<accession>A0A5B0PP10</accession>
<reference evidence="2 3" key="1">
    <citation type="submission" date="2019-05" db="EMBL/GenBank/DDBJ databases">
        <title>Emergence of the Ug99 lineage of the wheat stem rust pathogen through somatic hybridization.</title>
        <authorList>
            <person name="Li F."/>
            <person name="Upadhyaya N.M."/>
            <person name="Sperschneider J."/>
            <person name="Matny O."/>
            <person name="Nguyen-Phuc H."/>
            <person name="Mago R."/>
            <person name="Raley C."/>
            <person name="Miller M.E."/>
            <person name="Silverstein K.A.T."/>
            <person name="Henningsen E."/>
            <person name="Hirsch C.D."/>
            <person name="Visser B."/>
            <person name="Pretorius Z.A."/>
            <person name="Steffenson B.J."/>
            <person name="Schwessinger B."/>
            <person name="Dodds P.N."/>
            <person name="Figueroa M."/>
        </authorList>
    </citation>
    <scope>NUCLEOTIDE SEQUENCE [LARGE SCALE GENOMIC DNA]</scope>
    <source>
        <strain evidence="2 3">Ug99</strain>
    </source>
</reference>
<feature type="region of interest" description="Disordered" evidence="1">
    <location>
        <begin position="31"/>
        <end position="90"/>
    </location>
</feature>
<dbReference type="Proteomes" id="UP000325313">
    <property type="component" value="Unassembled WGS sequence"/>
</dbReference>
<dbReference type="EMBL" id="VDEP01000338">
    <property type="protein sequence ID" value="KAA1102360.1"/>
    <property type="molecule type" value="Genomic_DNA"/>
</dbReference>
<protein>
    <submittedName>
        <fullName evidence="2">Uncharacterized protein</fullName>
    </submittedName>
</protein>
<proteinExistence type="predicted"/>
<evidence type="ECO:0000256" key="1">
    <source>
        <dbReference type="SAM" id="MobiDB-lite"/>
    </source>
</evidence>
<organism evidence="2 3">
    <name type="scientific">Puccinia graminis f. sp. tritici</name>
    <dbReference type="NCBI Taxonomy" id="56615"/>
    <lineage>
        <taxon>Eukaryota</taxon>
        <taxon>Fungi</taxon>
        <taxon>Dikarya</taxon>
        <taxon>Basidiomycota</taxon>
        <taxon>Pucciniomycotina</taxon>
        <taxon>Pucciniomycetes</taxon>
        <taxon>Pucciniales</taxon>
        <taxon>Pucciniaceae</taxon>
        <taxon>Puccinia</taxon>
    </lineage>
</organism>
<name>A0A5B0PP10_PUCGR</name>
<sequence length="155" mass="17217">MALFCGRTDGLEAGLVKPELGAEIVPIASMSTRRLPTTQEDSLDNHQGTTRTSQTEDTSSKTNHLQSPKTSEKRERELETNPKELNKKIKPDTSLAGWKDFLPVDMYLVDWKEILPAVEVQVPRRLEGNPSSLGYPLGYPDTRQYFAEKGPSASG</sequence>
<dbReference type="AlphaFoldDB" id="A0A5B0PP10"/>